<dbReference type="EMBL" id="JACRTL010000006">
    <property type="protein sequence ID" value="MBC8611557.1"/>
    <property type="molecule type" value="Genomic_DNA"/>
</dbReference>
<dbReference type="CDD" id="cd06229">
    <property type="entry name" value="M14_Endopeptidase_I"/>
    <property type="match status" value="1"/>
</dbReference>
<dbReference type="PRINTS" id="PR00765">
    <property type="entry name" value="CRBOXYPTASEA"/>
</dbReference>
<keyword evidence="6" id="KW-0482">Metalloprotease</keyword>
<dbReference type="Gene3D" id="3.40.630.10">
    <property type="entry name" value="Zn peptidases"/>
    <property type="match status" value="1"/>
</dbReference>
<keyword evidence="5" id="KW-0862">Zinc</keyword>
<dbReference type="SMART" id="SM00631">
    <property type="entry name" value="Zn_pept"/>
    <property type="match status" value="1"/>
</dbReference>
<comment type="similarity">
    <text evidence="2 7">Belongs to the peptidase M14 family.</text>
</comment>
<dbReference type="PROSITE" id="PS52035">
    <property type="entry name" value="PEPTIDASE_M14"/>
    <property type="match status" value="1"/>
</dbReference>
<name>A0A8J6PC70_9FIRM</name>
<dbReference type="RefSeq" id="WP_093987751.1">
    <property type="nucleotide sequence ID" value="NZ_FYDD01000002.1"/>
</dbReference>
<evidence type="ECO:0000256" key="6">
    <source>
        <dbReference type="ARBA" id="ARBA00023049"/>
    </source>
</evidence>
<keyword evidence="4" id="KW-0378">Hydrolase</keyword>
<feature type="active site" description="Proton donor/acceptor" evidence="7">
    <location>
        <position position="270"/>
    </location>
</feature>
<accession>A0A8J6PC70</accession>
<reference evidence="9" key="1">
    <citation type="submission" date="2020-08" db="EMBL/GenBank/DDBJ databases">
        <title>Genome public.</title>
        <authorList>
            <person name="Liu C."/>
            <person name="Sun Q."/>
        </authorList>
    </citation>
    <scope>NUCLEOTIDE SEQUENCE</scope>
    <source>
        <strain evidence="9">NSJ-15</strain>
    </source>
</reference>
<dbReference type="PANTHER" id="PTHR11705:SF143">
    <property type="entry name" value="SLL0236 PROTEIN"/>
    <property type="match status" value="1"/>
</dbReference>
<dbReference type="OrthoDB" id="9811296at2"/>
<dbReference type="GO" id="GO:0006508">
    <property type="term" value="P:proteolysis"/>
    <property type="evidence" value="ECO:0007669"/>
    <property type="project" value="UniProtKB-KW"/>
</dbReference>
<proteinExistence type="inferred from homology"/>
<evidence type="ECO:0000313" key="10">
    <source>
        <dbReference type="Proteomes" id="UP000632659"/>
    </source>
</evidence>
<evidence type="ECO:0000256" key="1">
    <source>
        <dbReference type="ARBA" id="ARBA00001947"/>
    </source>
</evidence>
<keyword evidence="10" id="KW-1185">Reference proteome</keyword>
<evidence type="ECO:0000256" key="5">
    <source>
        <dbReference type="ARBA" id="ARBA00022833"/>
    </source>
</evidence>
<keyword evidence="3" id="KW-0645">Protease</keyword>
<comment type="caution">
    <text evidence="9">The sequence shown here is derived from an EMBL/GenBank/DDBJ whole genome shotgun (WGS) entry which is preliminary data.</text>
</comment>
<evidence type="ECO:0000256" key="2">
    <source>
        <dbReference type="ARBA" id="ARBA00005988"/>
    </source>
</evidence>
<dbReference type="Pfam" id="PF00246">
    <property type="entry name" value="Peptidase_M14"/>
    <property type="match status" value="1"/>
</dbReference>
<dbReference type="AlphaFoldDB" id="A0A8J6PC70"/>
<dbReference type="SUPFAM" id="SSF53187">
    <property type="entry name" value="Zn-dependent exopeptidases"/>
    <property type="match status" value="1"/>
</dbReference>
<dbReference type="GO" id="GO:0005615">
    <property type="term" value="C:extracellular space"/>
    <property type="evidence" value="ECO:0007669"/>
    <property type="project" value="TreeGrafter"/>
</dbReference>
<sequence length="300" mass="33586">MDFDFYSVPPAYDLMAEKLHQLQKQFPFLRLFHIGKSVLGRKIYAVGIGNLRHVNLFAGAFHAQEWLTCSLLIRFLEDLCRSIEENEKKQPMSLHETLLEKGFLIIPMVNPDGVEIALHGPQSAGRYAGFVECLLKNSSVTWQANARGIDLNHNFDAGFCLSRQAELAAGITGPAPRQYGGQTPHSEPETRALVQLCISFDVRAAFAFHSQGEEIFYEYGCHTPAISRHIASLLAAYSGYQLVHQEGLASHAGFKDWFIERFHRPGFTFEIGKGVNPLPITDLNQVYQRLHGTLSIASLL</sequence>
<dbReference type="InterPro" id="IPR000834">
    <property type="entry name" value="Peptidase_M14"/>
</dbReference>
<organism evidence="9 10">
    <name type="scientific">Massiliimalia timonensis</name>
    <dbReference type="NCBI Taxonomy" id="1987501"/>
    <lineage>
        <taxon>Bacteria</taxon>
        <taxon>Bacillati</taxon>
        <taxon>Bacillota</taxon>
        <taxon>Clostridia</taxon>
        <taxon>Eubacteriales</taxon>
        <taxon>Oscillospiraceae</taxon>
        <taxon>Massiliimalia</taxon>
    </lineage>
</organism>
<dbReference type="GO" id="GO:0008270">
    <property type="term" value="F:zinc ion binding"/>
    <property type="evidence" value="ECO:0007669"/>
    <property type="project" value="InterPro"/>
</dbReference>
<evidence type="ECO:0000259" key="8">
    <source>
        <dbReference type="PROSITE" id="PS52035"/>
    </source>
</evidence>
<feature type="domain" description="Peptidase M14" evidence="8">
    <location>
        <begin position="8"/>
        <end position="300"/>
    </location>
</feature>
<evidence type="ECO:0000256" key="3">
    <source>
        <dbReference type="ARBA" id="ARBA00022670"/>
    </source>
</evidence>
<dbReference type="PANTHER" id="PTHR11705">
    <property type="entry name" value="PROTEASE FAMILY M14 CARBOXYPEPTIDASE A,B"/>
    <property type="match status" value="1"/>
</dbReference>
<dbReference type="InterPro" id="IPR034274">
    <property type="entry name" value="ENP1_M14_CPD"/>
</dbReference>
<evidence type="ECO:0000256" key="4">
    <source>
        <dbReference type="ARBA" id="ARBA00022801"/>
    </source>
</evidence>
<evidence type="ECO:0000256" key="7">
    <source>
        <dbReference type="PROSITE-ProRule" id="PRU01379"/>
    </source>
</evidence>
<gene>
    <name evidence="9" type="ORF">H8702_10660</name>
</gene>
<dbReference type="GO" id="GO:0004181">
    <property type="term" value="F:metallocarboxypeptidase activity"/>
    <property type="evidence" value="ECO:0007669"/>
    <property type="project" value="InterPro"/>
</dbReference>
<evidence type="ECO:0000313" key="9">
    <source>
        <dbReference type="EMBL" id="MBC8611557.1"/>
    </source>
</evidence>
<comment type="cofactor">
    <cofactor evidence="1">
        <name>Zn(2+)</name>
        <dbReference type="ChEBI" id="CHEBI:29105"/>
    </cofactor>
</comment>
<dbReference type="Proteomes" id="UP000632659">
    <property type="component" value="Unassembled WGS sequence"/>
</dbReference>
<protein>
    <submittedName>
        <fullName evidence="9">Gamma-D-glutamyl-meso-diaminopimelate peptidase</fullName>
    </submittedName>
</protein>